<dbReference type="PROSITE" id="PS51257">
    <property type="entry name" value="PROKAR_LIPOPROTEIN"/>
    <property type="match status" value="1"/>
</dbReference>
<protein>
    <submittedName>
        <fullName evidence="3">Tetratricopeptide repeat protein</fullName>
    </submittedName>
</protein>
<feature type="region of interest" description="Disordered" evidence="1">
    <location>
        <begin position="25"/>
        <end position="54"/>
    </location>
</feature>
<comment type="caution">
    <text evidence="3">The sequence shown here is derived from an EMBL/GenBank/DDBJ whole genome shotgun (WGS) entry which is preliminary data.</text>
</comment>
<evidence type="ECO:0000256" key="1">
    <source>
        <dbReference type="SAM" id="MobiDB-lite"/>
    </source>
</evidence>
<dbReference type="AlphaFoldDB" id="A0A7C5IZR4"/>
<feature type="signal peptide" evidence="2">
    <location>
        <begin position="1"/>
        <end position="18"/>
    </location>
</feature>
<evidence type="ECO:0000256" key="2">
    <source>
        <dbReference type="SAM" id="SignalP"/>
    </source>
</evidence>
<feature type="chain" id="PRO_5028152554" evidence="2">
    <location>
        <begin position="19"/>
        <end position="159"/>
    </location>
</feature>
<gene>
    <name evidence="3" type="ORF">ENJ98_01810</name>
</gene>
<sequence>MRSLPRLLLLLLPAVLLAGCASTGSVPSTARVPAPAPTGPVEAGSGGRYGAPVATPYRPPAQVAQARPQPAKAVRALLERARKQQAAGDLVGAANTLERAVRIEPGNALVWNRLAHVRLEQGRYTQAAGLAAKSKALAGGDAVLKADNDRIIARANAHR</sequence>
<name>A0A7C5IZR4_9GAMM</name>
<dbReference type="Gene3D" id="1.25.40.10">
    <property type="entry name" value="Tetratricopeptide repeat domain"/>
    <property type="match status" value="1"/>
</dbReference>
<dbReference type="Proteomes" id="UP000886100">
    <property type="component" value="Unassembled WGS sequence"/>
</dbReference>
<dbReference type="InterPro" id="IPR019734">
    <property type="entry name" value="TPR_rpt"/>
</dbReference>
<dbReference type="SUPFAM" id="SSF48452">
    <property type="entry name" value="TPR-like"/>
    <property type="match status" value="1"/>
</dbReference>
<keyword evidence="2" id="KW-0732">Signal</keyword>
<dbReference type="InterPro" id="IPR011990">
    <property type="entry name" value="TPR-like_helical_dom_sf"/>
</dbReference>
<evidence type="ECO:0000313" key="3">
    <source>
        <dbReference type="EMBL" id="HHH12948.1"/>
    </source>
</evidence>
<dbReference type="Pfam" id="PF14559">
    <property type="entry name" value="TPR_19"/>
    <property type="match status" value="1"/>
</dbReference>
<reference evidence="3" key="1">
    <citation type="journal article" date="2020" name="mSystems">
        <title>Genome- and Community-Level Interaction Insights into Carbon Utilization and Element Cycling Functions of Hydrothermarchaeota in Hydrothermal Sediment.</title>
        <authorList>
            <person name="Zhou Z."/>
            <person name="Liu Y."/>
            <person name="Xu W."/>
            <person name="Pan J."/>
            <person name="Luo Z.H."/>
            <person name="Li M."/>
        </authorList>
    </citation>
    <scope>NUCLEOTIDE SEQUENCE [LARGE SCALE GENOMIC DNA]</scope>
    <source>
        <strain evidence="3">HyVt-535</strain>
    </source>
</reference>
<organism evidence="3">
    <name type="scientific">Thiolapillus brandeum</name>
    <dbReference type="NCBI Taxonomy" id="1076588"/>
    <lineage>
        <taxon>Bacteria</taxon>
        <taxon>Pseudomonadati</taxon>
        <taxon>Pseudomonadota</taxon>
        <taxon>Gammaproteobacteria</taxon>
        <taxon>Chromatiales</taxon>
        <taxon>Sedimenticolaceae</taxon>
        <taxon>Thiolapillus</taxon>
    </lineage>
</organism>
<accession>A0A7C5IZR4</accession>
<dbReference type="SMART" id="SM00028">
    <property type="entry name" value="TPR"/>
    <property type="match status" value="2"/>
</dbReference>
<proteinExistence type="predicted"/>
<dbReference type="EMBL" id="DROM01000116">
    <property type="protein sequence ID" value="HHH12948.1"/>
    <property type="molecule type" value="Genomic_DNA"/>
</dbReference>